<gene>
    <name evidence="2" type="ORF">CEXT_4931</name>
</gene>
<sequence>MHALYSRLIAGDKALVKHRSQRNKENFFAVPESKDTQTFYPESQNLNPIDQSLLQSRENKRPSSHLRELNFLVVLLSPIFGLLLVFHEPLVVEHHSCSSSFFFCAAVPPHPLAIDDPPSPVNDLRRSALDGWASAGNVARGSEKGCVVSLLRAVTDYDFHSLNVAVPVMPFLSHPLLEQ</sequence>
<keyword evidence="3" id="KW-1185">Reference proteome</keyword>
<dbReference type="AlphaFoldDB" id="A0AAV4WAE8"/>
<name>A0AAV4WAE8_CAEEX</name>
<proteinExistence type="predicted"/>
<comment type="caution">
    <text evidence="2">The sequence shown here is derived from an EMBL/GenBank/DDBJ whole genome shotgun (WGS) entry which is preliminary data.</text>
</comment>
<evidence type="ECO:0000256" key="1">
    <source>
        <dbReference type="SAM" id="Phobius"/>
    </source>
</evidence>
<accession>A0AAV4WAE8</accession>
<evidence type="ECO:0000313" key="2">
    <source>
        <dbReference type="EMBL" id="GIY79592.1"/>
    </source>
</evidence>
<keyword evidence="1" id="KW-0812">Transmembrane</keyword>
<dbReference type="Proteomes" id="UP001054945">
    <property type="component" value="Unassembled WGS sequence"/>
</dbReference>
<reference evidence="2 3" key="1">
    <citation type="submission" date="2021-06" db="EMBL/GenBank/DDBJ databases">
        <title>Caerostris extrusa draft genome.</title>
        <authorList>
            <person name="Kono N."/>
            <person name="Arakawa K."/>
        </authorList>
    </citation>
    <scope>NUCLEOTIDE SEQUENCE [LARGE SCALE GENOMIC DNA]</scope>
</reference>
<keyword evidence="1" id="KW-1133">Transmembrane helix</keyword>
<feature type="transmembrane region" description="Helical" evidence="1">
    <location>
        <begin position="69"/>
        <end position="87"/>
    </location>
</feature>
<evidence type="ECO:0000313" key="3">
    <source>
        <dbReference type="Proteomes" id="UP001054945"/>
    </source>
</evidence>
<organism evidence="2 3">
    <name type="scientific">Caerostris extrusa</name>
    <name type="common">Bark spider</name>
    <name type="synonym">Caerostris bankana</name>
    <dbReference type="NCBI Taxonomy" id="172846"/>
    <lineage>
        <taxon>Eukaryota</taxon>
        <taxon>Metazoa</taxon>
        <taxon>Ecdysozoa</taxon>
        <taxon>Arthropoda</taxon>
        <taxon>Chelicerata</taxon>
        <taxon>Arachnida</taxon>
        <taxon>Araneae</taxon>
        <taxon>Araneomorphae</taxon>
        <taxon>Entelegynae</taxon>
        <taxon>Araneoidea</taxon>
        <taxon>Araneidae</taxon>
        <taxon>Caerostris</taxon>
    </lineage>
</organism>
<dbReference type="EMBL" id="BPLR01015906">
    <property type="protein sequence ID" value="GIY79592.1"/>
    <property type="molecule type" value="Genomic_DNA"/>
</dbReference>
<keyword evidence="1" id="KW-0472">Membrane</keyword>
<protein>
    <submittedName>
        <fullName evidence="2">Uncharacterized protein</fullName>
    </submittedName>
</protein>